<keyword evidence="10 15" id="KW-0249">Electron transport</keyword>
<evidence type="ECO:0000256" key="14">
    <source>
        <dbReference type="ARBA" id="ARBA00049342"/>
    </source>
</evidence>
<evidence type="ECO:0000256" key="9">
    <source>
        <dbReference type="ARBA" id="ARBA00022857"/>
    </source>
</evidence>
<keyword evidence="9 15" id="KW-0521">NADP</keyword>
<dbReference type="InterPro" id="IPR023173">
    <property type="entry name" value="NADPH_Cyt_P450_Rdtase_alpha"/>
</dbReference>
<dbReference type="Pfam" id="PF00258">
    <property type="entry name" value="Flavodoxin_1"/>
    <property type="match status" value="1"/>
</dbReference>
<dbReference type="PRINTS" id="PR00369">
    <property type="entry name" value="FLAVODOXIN"/>
</dbReference>
<evidence type="ECO:0000256" key="6">
    <source>
        <dbReference type="ARBA" id="ARBA00022643"/>
    </source>
</evidence>
<sequence>MVIQTEQLADIPGPAGMPFLGNMLDMDRDSPLSSIVRICNEYGSICQMSFGGSKKILVGGHAILDELSDEKRFHKGIGAIVSKVRHLTGDGLFTAPHDAPAWGVAHRILMPVFGPMKIREMFPEMKDLAQQLLLKWARYGDEEEIPITEDFTRLTLDTIALCSMDFRFNSFYKDEMHPFVESMNKVLKEAGTQAQFPELINYTLRRFAVDKFNAEIATMREIGASIIQKRRTHPVDSPDLLNTLIHGRDPQTGEGLSDELIIDELITFLVAGHETTSGLLSFAFYYLLANPSALAAARTEIDTVIGTAAITVEHLAQLPYLTAVLRETLRLQPTAPIYELIPFEDTVIGDKYSVKKGDSLLVILPAVHRDPAVWGTDADVFRPERMLDGDFEKLPKNAWKPFGNGSRACIGRAFAWQEALLVTALLLQNFDCKMADPGYLLKVKDTLTIKPDDFRMKVKLRRGRNATQLLTALGSVEGIERSTAAEGDNEEDGAVERKPMTILYGSNSGSCETLAHRLARDAEKKGWTARQIATLDAAVNKLPKGQPVIVVTASYDGQPADNAAKFVNWLEALDGKPLKGVTYAVFGCGHRDWQSTLYKVPTLINDLLEKAGARRIASMGTADSAVSNLLSDLDAWQEEKLWPALGHEADDSGEANLINSLLQVEISKPRRNKIYSNLVEATVTESRLLTAPGASKKKHVEVKLPPGIEYAPGDHMQVLPVNTRRDIQRALARFQLTWDALIKVSNKKSGIFPAGESIAAGELLGNYVELSQPATPKDIRILAAAAANPATKAALTDLATSFSDASIGSARTSVLDLLTTHFPSAADIPLQFGTFLFLLPPLRLRTYSISSALAHHPGHASLTFSVVGSQETAAASPSTGPQGAGLPYLGVASNYLAELSAGDIVYVAHRPTKAWFGLPERLTTPIVMVAVGSGVAPFRGFVQERALAVRTNNGTEEVAAAPALLFFGCRSPGVDDLYREEWDRFEEEGVVSVRRAYSRVEEGRELGRGEWQGYVQDVLRQEGQKEELTALWENGAKIYVCGSPKMAKAVKEVFANIAWDAARKNGDQEAAGMAAGEWFRRFENERYAVEIFA</sequence>
<keyword evidence="6 15" id="KW-0288">FMN</keyword>
<dbReference type="InterPro" id="IPR023206">
    <property type="entry name" value="Bifunctional_P450_P450_red"/>
</dbReference>
<dbReference type="SUPFAM" id="SSF48264">
    <property type="entry name" value="Cytochrome P450"/>
    <property type="match status" value="1"/>
</dbReference>
<dbReference type="EMBL" id="JAGTJR010000076">
    <property type="protein sequence ID" value="KAH7015963.1"/>
    <property type="molecule type" value="Genomic_DNA"/>
</dbReference>
<proteinExistence type="inferred from homology"/>
<dbReference type="InterPro" id="IPR039261">
    <property type="entry name" value="FNR_nucleotide-bd"/>
</dbReference>
<keyword evidence="8 15" id="KW-0274">FAD</keyword>
<dbReference type="EC" id="1.6.2.4" evidence="15"/>
<dbReference type="InterPro" id="IPR003097">
    <property type="entry name" value="CysJ-like_FAD-binding"/>
</dbReference>
<reference evidence="18 19" key="1">
    <citation type="journal article" date="2021" name="Nat. Commun.">
        <title>Genetic determinants of endophytism in the Arabidopsis root mycobiome.</title>
        <authorList>
            <person name="Mesny F."/>
            <person name="Miyauchi S."/>
            <person name="Thiergart T."/>
            <person name="Pickel B."/>
            <person name="Atanasova L."/>
            <person name="Karlsson M."/>
            <person name="Huettel B."/>
            <person name="Barry K.W."/>
            <person name="Haridas S."/>
            <person name="Chen C."/>
            <person name="Bauer D."/>
            <person name="Andreopoulos W."/>
            <person name="Pangilinan J."/>
            <person name="LaButti K."/>
            <person name="Riley R."/>
            <person name="Lipzen A."/>
            <person name="Clum A."/>
            <person name="Drula E."/>
            <person name="Henrissat B."/>
            <person name="Kohler A."/>
            <person name="Grigoriev I.V."/>
            <person name="Martin F.M."/>
            <person name="Hacquard S."/>
        </authorList>
    </citation>
    <scope>NUCLEOTIDE SEQUENCE [LARGE SCALE GENOMIC DNA]</scope>
    <source>
        <strain evidence="18 19">MPI-SDFR-AT-0080</strain>
    </source>
</reference>
<comment type="cofactor">
    <cofactor evidence="1 15">
        <name>heme</name>
        <dbReference type="ChEBI" id="CHEBI:30413"/>
    </cofactor>
</comment>
<dbReference type="PIRSF" id="PIRSF000209">
    <property type="entry name" value="Bifunctional_P450_P450R"/>
    <property type="match status" value="1"/>
</dbReference>
<dbReference type="Gene3D" id="2.40.30.10">
    <property type="entry name" value="Translation factors"/>
    <property type="match status" value="1"/>
</dbReference>
<dbReference type="Pfam" id="PF00175">
    <property type="entry name" value="NAD_binding_1"/>
    <property type="match status" value="1"/>
</dbReference>
<name>A0ABQ8FR77_9PEZI</name>
<keyword evidence="3 15" id="KW-0813">Transport</keyword>
<evidence type="ECO:0000313" key="19">
    <source>
        <dbReference type="Proteomes" id="UP000774617"/>
    </source>
</evidence>
<dbReference type="SUPFAM" id="SSF63380">
    <property type="entry name" value="Riboflavin synthase domain-like"/>
    <property type="match status" value="1"/>
</dbReference>
<evidence type="ECO:0000256" key="13">
    <source>
        <dbReference type="ARBA" id="ARBA00023033"/>
    </source>
</evidence>
<organism evidence="18 19">
    <name type="scientific">Macrophomina phaseolina</name>
    <dbReference type="NCBI Taxonomy" id="35725"/>
    <lineage>
        <taxon>Eukaryota</taxon>
        <taxon>Fungi</taxon>
        <taxon>Dikarya</taxon>
        <taxon>Ascomycota</taxon>
        <taxon>Pezizomycotina</taxon>
        <taxon>Dothideomycetes</taxon>
        <taxon>Dothideomycetes incertae sedis</taxon>
        <taxon>Botryosphaeriales</taxon>
        <taxon>Botryosphaeriaceae</taxon>
        <taxon>Macrophomina</taxon>
    </lineage>
</organism>
<evidence type="ECO:0000256" key="7">
    <source>
        <dbReference type="ARBA" id="ARBA00022723"/>
    </source>
</evidence>
<dbReference type="PROSITE" id="PS51384">
    <property type="entry name" value="FAD_FR"/>
    <property type="match status" value="1"/>
</dbReference>
<comment type="caution">
    <text evidence="18">The sequence shown here is derived from an EMBL/GenBank/DDBJ whole genome shotgun (WGS) entry which is preliminary data.</text>
</comment>
<comment type="similarity">
    <text evidence="2 15">In the N-terminal section; belongs to the cytochrome P450 family.</text>
</comment>
<evidence type="ECO:0000256" key="15">
    <source>
        <dbReference type="PIRNR" id="PIRNR000209"/>
    </source>
</evidence>
<feature type="domain" description="FAD-binding FR-type" evidence="17">
    <location>
        <begin position="676"/>
        <end position="919"/>
    </location>
</feature>
<dbReference type="Gene3D" id="1.20.990.10">
    <property type="entry name" value="NADPH-cytochrome p450 Reductase, Chain A, domain 3"/>
    <property type="match status" value="1"/>
</dbReference>
<dbReference type="InterPro" id="IPR001128">
    <property type="entry name" value="Cyt_P450"/>
</dbReference>
<comment type="cofactor">
    <cofactor evidence="15">
        <name>FAD</name>
        <dbReference type="ChEBI" id="CHEBI:57692"/>
    </cofactor>
    <cofactor evidence="15">
        <name>FMN</name>
        <dbReference type="ChEBI" id="CHEBI:58210"/>
    </cofactor>
</comment>
<evidence type="ECO:0000256" key="8">
    <source>
        <dbReference type="ARBA" id="ARBA00022827"/>
    </source>
</evidence>
<dbReference type="Gene3D" id="1.10.630.10">
    <property type="entry name" value="Cytochrome P450"/>
    <property type="match status" value="1"/>
</dbReference>
<keyword evidence="13 15" id="KW-0503">Monooxygenase</keyword>
<dbReference type="SUPFAM" id="SSF52343">
    <property type="entry name" value="Ferredoxin reductase-like, C-terminal NADP-linked domain"/>
    <property type="match status" value="1"/>
</dbReference>
<keyword evidence="19" id="KW-1185">Reference proteome</keyword>
<dbReference type="InterPro" id="IPR017938">
    <property type="entry name" value="Riboflavin_synthase-like_b-brl"/>
</dbReference>
<dbReference type="InterPro" id="IPR017927">
    <property type="entry name" value="FAD-bd_FR_type"/>
</dbReference>
<dbReference type="PANTHER" id="PTHR19384">
    <property type="entry name" value="NITRIC OXIDE SYNTHASE-RELATED"/>
    <property type="match status" value="1"/>
</dbReference>
<evidence type="ECO:0000256" key="2">
    <source>
        <dbReference type="ARBA" id="ARBA00010018"/>
    </source>
</evidence>
<evidence type="ECO:0000259" key="17">
    <source>
        <dbReference type="PROSITE" id="PS51384"/>
    </source>
</evidence>
<dbReference type="Pfam" id="PF00667">
    <property type="entry name" value="FAD_binding_1"/>
    <property type="match status" value="1"/>
</dbReference>
<keyword evidence="11 15" id="KW-0560">Oxidoreductase</keyword>
<accession>A0ABQ8FR77</accession>
<evidence type="ECO:0000259" key="16">
    <source>
        <dbReference type="PROSITE" id="PS50902"/>
    </source>
</evidence>
<keyword evidence="12 15" id="KW-0408">Iron</keyword>
<evidence type="ECO:0000256" key="1">
    <source>
        <dbReference type="ARBA" id="ARBA00001971"/>
    </source>
</evidence>
<dbReference type="PANTHER" id="PTHR19384:SF127">
    <property type="entry name" value="BIFUNCTIONAL CYTOCHROME P450_NADPH--P450 REDUCTASE"/>
    <property type="match status" value="1"/>
</dbReference>
<dbReference type="InterPro" id="IPR029039">
    <property type="entry name" value="Flavoprotein-like_sf"/>
</dbReference>
<dbReference type="InterPro" id="IPR008254">
    <property type="entry name" value="Flavodoxin/NO_synth"/>
</dbReference>
<comment type="catalytic activity">
    <reaction evidence="15">
        <text>an organic molecule + reduced [NADPH--hemoprotein reductase] + O2 = an alcohol + oxidized [NADPH--hemoprotein reductase] + H2O + H(+)</text>
        <dbReference type="Rhea" id="RHEA:17149"/>
        <dbReference type="Rhea" id="RHEA-COMP:11964"/>
        <dbReference type="Rhea" id="RHEA-COMP:11965"/>
        <dbReference type="ChEBI" id="CHEBI:15377"/>
        <dbReference type="ChEBI" id="CHEBI:15378"/>
        <dbReference type="ChEBI" id="CHEBI:15379"/>
        <dbReference type="ChEBI" id="CHEBI:30879"/>
        <dbReference type="ChEBI" id="CHEBI:57618"/>
        <dbReference type="ChEBI" id="CHEBI:58210"/>
        <dbReference type="ChEBI" id="CHEBI:142491"/>
        <dbReference type="EC" id="1.14.14.1"/>
    </reaction>
</comment>
<keyword evidence="5 15" id="KW-0285">Flavoprotein</keyword>
<dbReference type="CDD" id="cd11068">
    <property type="entry name" value="CYP120A1"/>
    <property type="match status" value="1"/>
</dbReference>
<protein>
    <recommendedName>
        <fullName evidence="15">Bifunctional cytochrome P450/NADPH--P450 reductase</fullName>
    </recommendedName>
    <domain>
        <recommendedName>
            <fullName evidence="15">Cytochrome P450</fullName>
            <ecNumber evidence="15">1.14.14.1</ecNumber>
        </recommendedName>
    </domain>
    <domain>
        <recommendedName>
            <fullName evidence="15">NADPH--cytochrome P450 reductase</fullName>
            <ecNumber evidence="15">1.6.2.4</ecNumber>
        </recommendedName>
    </domain>
</protein>
<dbReference type="InterPro" id="IPR001709">
    <property type="entry name" value="Flavoprot_Pyr_Nucl_cyt_Rdtase"/>
</dbReference>
<dbReference type="InterPro" id="IPR001094">
    <property type="entry name" value="Flavdoxin-like"/>
</dbReference>
<dbReference type="InterPro" id="IPR001433">
    <property type="entry name" value="OxRdtase_FAD/NAD-bd"/>
</dbReference>
<feature type="domain" description="Flavodoxin-like" evidence="16">
    <location>
        <begin position="500"/>
        <end position="641"/>
    </location>
</feature>
<evidence type="ECO:0000256" key="12">
    <source>
        <dbReference type="ARBA" id="ARBA00023004"/>
    </source>
</evidence>
<evidence type="ECO:0000256" key="4">
    <source>
        <dbReference type="ARBA" id="ARBA00022617"/>
    </source>
</evidence>
<dbReference type="EC" id="1.14.14.1" evidence="15"/>
<keyword evidence="4 15" id="KW-0349">Heme</keyword>
<dbReference type="Pfam" id="PF00067">
    <property type="entry name" value="p450"/>
    <property type="match status" value="1"/>
</dbReference>
<dbReference type="InterPro" id="IPR036396">
    <property type="entry name" value="Cyt_P450_sf"/>
</dbReference>
<dbReference type="SUPFAM" id="SSF52218">
    <property type="entry name" value="Flavoproteins"/>
    <property type="match status" value="1"/>
</dbReference>
<dbReference type="Proteomes" id="UP000774617">
    <property type="component" value="Unassembled WGS sequence"/>
</dbReference>
<keyword evidence="7 15" id="KW-0479">Metal-binding</keyword>
<dbReference type="PROSITE" id="PS50902">
    <property type="entry name" value="FLAVODOXIN_LIKE"/>
    <property type="match status" value="1"/>
</dbReference>
<dbReference type="InterPro" id="IPR017972">
    <property type="entry name" value="Cyt_P450_CS"/>
</dbReference>
<comment type="catalytic activity">
    <reaction evidence="14 15">
        <text>2 oxidized [cytochrome P450] + NADPH = 2 reduced [cytochrome P450] + NADP(+) + H(+)</text>
        <dbReference type="Rhea" id="RHEA:24040"/>
        <dbReference type="Rhea" id="RHEA-COMP:14627"/>
        <dbReference type="Rhea" id="RHEA-COMP:14628"/>
        <dbReference type="ChEBI" id="CHEBI:15378"/>
        <dbReference type="ChEBI" id="CHEBI:55376"/>
        <dbReference type="ChEBI" id="CHEBI:57783"/>
        <dbReference type="ChEBI" id="CHEBI:58349"/>
        <dbReference type="ChEBI" id="CHEBI:60344"/>
        <dbReference type="EC" id="1.6.2.4"/>
    </reaction>
</comment>
<evidence type="ECO:0000256" key="10">
    <source>
        <dbReference type="ARBA" id="ARBA00022982"/>
    </source>
</evidence>
<evidence type="ECO:0000256" key="3">
    <source>
        <dbReference type="ARBA" id="ARBA00022448"/>
    </source>
</evidence>
<evidence type="ECO:0000256" key="5">
    <source>
        <dbReference type="ARBA" id="ARBA00022630"/>
    </source>
</evidence>
<dbReference type="PROSITE" id="PS00086">
    <property type="entry name" value="CYTOCHROME_P450"/>
    <property type="match status" value="1"/>
</dbReference>
<evidence type="ECO:0000256" key="11">
    <source>
        <dbReference type="ARBA" id="ARBA00023002"/>
    </source>
</evidence>
<dbReference type="Gene3D" id="3.40.50.360">
    <property type="match status" value="1"/>
</dbReference>
<gene>
    <name evidence="18" type="ORF">B0J12DRAFT_714698</name>
</gene>
<dbReference type="Gene3D" id="3.40.50.80">
    <property type="entry name" value="Nucleotide-binding domain of ferredoxin-NADP reductase (FNR) module"/>
    <property type="match status" value="1"/>
</dbReference>
<dbReference type="PRINTS" id="PR00371">
    <property type="entry name" value="FPNCR"/>
</dbReference>
<evidence type="ECO:0000313" key="18">
    <source>
        <dbReference type="EMBL" id="KAH7015963.1"/>
    </source>
</evidence>